<reference evidence="5" key="1">
    <citation type="submission" date="2020-08" db="EMBL/GenBank/DDBJ databases">
        <authorList>
            <person name="Cejkova D."/>
            <person name="Kubasova T."/>
            <person name="Jahodarova E."/>
            <person name="Rychlik I."/>
        </authorList>
    </citation>
    <scope>NUCLEOTIDE SEQUENCE</scope>
    <source>
        <strain evidence="5">An836</strain>
    </source>
</reference>
<evidence type="ECO:0000313" key="5">
    <source>
        <dbReference type="EMBL" id="MBM6699993.1"/>
    </source>
</evidence>
<comment type="caution">
    <text evidence="5">The sequence shown here is derived from an EMBL/GenBank/DDBJ whole genome shotgun (WGS) entry which is preliminary data.</text>
</comment>
<dbReference type="SUPFAM" id="SSF53822">
    <property type="entry name" value="Periplasmic binding protein-like I"/>
    <property type="match status" value="1"/>
</dbReference>
<name>A0A939B9X6_9BIFI</name>
<accession>A0A939B9X6</accession>
<evidence type="ECO:0000256" key="2">
    <source>
        <dbReference type="ARBA" id="ARBA00023125"/>
    </source>
</evidence>
<gene>
    <name evidence="5" type="ORF">H7U32_06675</name>
</gene>
<dbReference type="PANTHER" id="PTHR30146">
    <property type="entry name" value="LACI-RELATED TRANSCRIPTIONAL REPRESSOR"/>
    <property type="match status" value="1"/>
</dbReference>
<dbReference type="InterPro" id="IPR046335">
    <property type="entry name" value="LacI/GalR-like_sensor"/>
</dbReference>
<dbReference type="Proteomes" id="UP000718821">
    <property type="component" value="Unassembled WGS sequence"/>
</dbReference>
<evidence type="ECO:0000256" key="1">
    <source>
        <dbReference type="ARBA" id="ARBA00023015"/>
    </source>
</evidence>
<dbReference type="Pfam" id="PF13377">
    <property type="entry name" value="Peripla_BP_3"/>
    <property type="match status" value="1"/>
</dbReference>
<organism evidence="5 6">
    <name type="scientific">Bifidobacterium pullorum subsp. saeculare</name>
    <dbReference type="NCBI Taxonomy" id="78257"/>
    <lineage>
        <taxon>Bacteria</taxon>
        <taxon>Bacillati</taxon>
        <taxon>Actinomycetota</taxon>
        <taxon>Actinomycetes</taxon>
        <taxon>Bifidobacteriales</taxon>
        <taxon>Bifidobacteriaceae</taxon>
        <taxon>Bifidobacterium</taxon>
    </lineage>
</organism>
<evidence type="ECO:0000256" key="3">
    <source>
        <dbReference type="ARBA" id="ARBA00023163"/>
    </source>
</evidence>
<protein>
    <submittedName>
        <fullName evidence="5">Substrate-binding domain-containing protein</fullName>
    </submittedName>
</protein>
<reference evidence="5" key="2">
    <citation type="journal article" date="2021" name="Sci. Rep.">
        <title>The distribution of antibiotic resistance genes in chicken gut microbiota commensals.</title>
        <authorList>
            <person name="Juricova H."/>
            <person name="Matiasovicova J."/>
            <person name="Kubasova T."/>
            <person name="Cejkova D."/>
            <person name="Rychlik I."/>
        </authorList>
    </citation>
    <scope>NUCLEOTIDE SEQUENCE</scope>
    <source>
        <strain evidence="5">An836</strain>
    </source>
</reference>
<sequence>MTDIEHSLFTSIFEGAQEVCEDHGLQLIAMNAMSTQERQSEQVRHLCRMRVSGILLSSVFDSGKDIATATKAGVPLVMIDHENPVGTTTACTIVENNVAAGQMAAAELLACGRRKLMFLGHSEHDFQAIRDRWEGASRYIAQQSVDRTGGIPEITNVDSQGIMIEDGYAMGRVIAAMPANARPDGVIAATDFLAVGLVNALMDDARVSVPDDIAVIGMEGDRLDAVGSMPLTVVQAPGDDMGRQAMHRLLEEMEAPRSHAHATISIMPKLVRRATTPSGGGTDAGQLT</sequence>
<dbReference type="EMBL" id="JACLYU010000012">
    <property type="protein sequence ID" value="MBM6699993.1"/>
    <property type="molecule type" value="Genomic_DNA"/>
</dbReference>
<keyword evidence="1" id="KW-0805">Transcription regulation</keyword>
<evidence type="ECO:0000313" key="6">
    <source>
        <dbReference type="Proteomes" id="UP000718821"/>
    </source>
</evidence>
<keyword evidence="2" id="KW-0238">DNA-binding</keyword>
<keyword evidence="6" id="KW-1185">Reference proteome</keyword>
<dbReference type="Gene3D" id="3.40.50.2300">
    <property type="match status" value="2"/>
</dbReference>
<dbReference type="GO" id="GO:0000976">
    <property type="term" value="F:transcription cis-regulatory region binding"/>
    <property type="evidence" value="ECO:0007669"/>
    <property type="project" value="TreeGrafter"/>
</dbReference>
<dbReference type="GO" id="GO:0003700">
    <property type="term" value="F:DNA-binding transcription factor activity"/>
    <property type="evidence" value="ECO:0007669"/>
    <property type="project" value="TreeGrafter"/>
</dbReference>
<keyword evidence="3" id="KW-0804">Transcription</keyword>
<feature type="domain" description="Transcriptional regulator LacI/GalR-like sensor" evidence="4">
    <location>
        <begin position="106"/>
        <end position="276"/>
    </location>
</feature>
<dbReference type="AlphaFoldDB" id="A0A939B9X6"/>
<dbReference type="PANTHER" id="PTHR30146:SF109">
    <property type="entry name" value="HTH-TYPE TRANSCRIPTIONAL REGULATOR GALS"/>
    <property type="match status" value="1"/>
</dbReference>
<proteinExistence type="predicted"/>
<dbReference type="InterPro" id="IPR028082">
    <property type="entry name" value="Peripla_BP_I"/>
</dbReference>
<evidence type="ECO:0000259" key="4">
    <source>
        <dbReference type="Pfam" id="PF13377"/>
    </source>
</evidence>